<sequence length="62" mass="7339">MPNPACHKQAGPDFLASINKLYTGNRIQQSSLDLFRVYSRYFRFKMLVFAKIKKCLHYRRGL</sequence>
<accession>A0A0E2BIB4</accession>
<comment type="caution">
    <text evidence="1">The sequence shown here is derived from an EMBL/GenBank/DDBJ whole genome shotgun (WGS) entry which is preliminary data.</text>
</comment>
<evidence type="ECO:0000313" key="2">
    <source>
        <dbReference type="Proteomes" id="UP000006253"/>
    </source>
</evidence>
<evidence type="ECO:0000313" key="1">
    <source>
        <dbReference type="EMBL" id="EKO17016.1"/>
    </source>
</evidence>
<dbReference type="AlphaFoldDB" id="A0A0E2BIB4"/>
<organism evidence="1 2">
    <name type="scientific">Leptospira kirschneri str. H1</name>
    <dbReference type="NCBI Taxonomy" id="1049966"/>
    <lineage>
        <taxon>Bacteria</taxon>
        <taxon>Pseudomonadati</taxon>
        <taxon>Spirochaetota</taxon>
        <taxon>Spirochaetia</taxon>
        <taxon>Leptospirales</taxon>
        <taxon>Leptospiraceae</taxon>
        <taxon>Leptospira</taxon>
    </lineage>
</organism>
<name>A0A0E2BIB4_9LEPT</name>
<protein>
    <submittedName>
        <fullName evidence="1">Uncharacterized protein</fullName>
    </submittedName>
</protein>
<dbReference type="Proteomes" id="UP000006253">
    <property type="component" value="Unassembled WGS sequence"/>
</dbReference>
<proteinExistence type="predicted"/>
<reference evidence="1 2" key="1">
    <citation type="submission" date="2012-10" db="EMBL/GenBank/DDBJ databases">
        <authorList>
            <person name="Harkins D.M."/>
            <person name="Durkin A.S."/>
            <person name="Brinkac L.M."/>
            <person name="Selengut J.D."/>
            <person name="Sanka R."/>
            <person name="DePew J."/>
            <person name="Purushe J."/>
            <person name="Peacock S.J."/>
            <person name="Thaipadungpanit J."/>
            <person name="Wuthiekanun V.W."/>
            <person name="Day N.P."/>
            <person name="Vinetz J.M."/>
            <person name="Sutton G.G."/>
            <person name="Nelson W.C."/>
            <person name="Fouts D.E."/>
        </authorList>
    </citation>
    <scope>NUCLEOTIDE SEQUENCE [LARGE SCALE GENOMIC DNA]</scope>
    <source>
        <strain evidence="1 2">H1</strain>
    </source>
</reference>
<gene>
    <name evidence="1" type="ORF">LEP1GSC081_3969</name>
</gene>
<dbReference type="EMBL" id="AHMY02000016">
    <property type="protein sequence ID" value="EKO17016.1"/>
    <property type="molecule type" value="Genomic_DNA"/>
</dbReference>